<evidence type="ECO:0000313" key="1">
    <source>
        <dbReference type="EMBL" id="OJZ80166.1"/>
    </source>
</evidence>
<gene>
    <name evidence="1" type="ORF">ASPFODRAFT_53920</name>
</gene>
<dbReference type="EMBL" id="KV878260">
    <property type="protein sequence ID" value="OJZ80166.1"/>
    <property type="molecule type" value="Genomic_DNA"/>
</dbReference>
<name>A0A1M3T0B1_ASPLC</name>
<reference evidence="2" key="1">
    <citation type="journal article" date="2017" name="Genome Biol.">
        <title>Comparative genomics reveals high biological diversity and specific adaptations in the industrially and medically important fungal genus Aspergillus.</title>
        <authorList>
            <person name="de Vries R.P."/>
            <person name="Riley R."/>
            <person name="Wiebenga A."/>
            <person name="Aguilar-Osorio G."/>
            <person name="Amillis S."/>
            <person name="Uchima C.A."/>
            <person name="Anderluh G."/>
            <person name="Asadollahi M."/>
            <person name="Askin M."/>
            <person name="Barry K."/>
            <person name="Battaglia E."/>
            <person name="Bayram O."/>
            <person name="Benocci T."/>
            <person name="Braus-Stromeyer S.A."/>
            <person name="Caldana C."/>
            <person name="Canovas D."/>
            <person name="Cerqueira G.C."/>
            <person name="Chen F."/>
            <person name="Chen W."/>
            <person name="Choi C."/>
            <person name="Clum A."/>
            <person name="Dos Santos R.A."/>
            <person name="Damasio A.R."/>
            <person name="Diallinas G."/>
            <person name="Emri T."/>
            <person name="Fekete E."/>
            <person name="Flipphi M."/>
            <person name="Freyberg S."/>
            <person name="Gallo A."/>
            <person name="Gournas C."/>
            <person name="Habgood R."/>
            <person name="Hainaut M."/>
            <person name="Harispe M.L."/>
            <person name="Henrissat B."/>
            <person name="Hilden K.S."/>
            <person name="Hope R."/>
            <person name="Hossain A."/>
            <person name="Karabika E."/>
            <person name="Karaffa L."/>
            <person name="Karanyi Z."/>
            <person name="Krasevec N."/>
            <person name="Kuo A."/>
            <person name="Kusch H."/>
            <person name="LaButti K."/>
            <person name="Lagendijk E.L."/>
            <person name="Lapidus A."/>
            <person name="Levasseur A."/>
            <person name="Lindquist E."/>
            <person name="Lipzen A."/>
            <person name="Logrieco A.F."/>
            <person name="MacCabe A."/>
            <person name="Maekelae M.R."/>
            <person name="Malavazi I."/>
            <person name="Melin P."/>
            <person name="Meyer V."/>
            <person name="Mielnichuk N."/>
            <person name="Miskei M."/>
            <person name="Molnar A.P."/>
            <person name="Mule G."/>
            <person name="Ngan C.Y."/>
            <person name="Orejas M."/>
            <person name="Orosz E."/>
            <person name="Ouedraogo J.P."/>
            <person name="Overkamp K.M."/>
            <person name="Park H.-S."/>
            <person name="Perrone G."/>
            <person name="Piumi F."/>
            <person name="Punt P.J."/>
            <person name="Ram A.F."/>
            <person name="Ramon A."/>
            <person name="Rauscher S."/>
            <person name="Record E."/>
            <person name="Riano-Pachon D.M."/>
            <person name="Robert V."/>
            <person name="Roehrig J."/>
            <person name="Ruller R."/>
            <person name="Salamov A."/>
            <person name="Salih N.S."/>
            <person name="Samson R.A."/>
            <person name="Sandor E."/>
            <person name="Sanguinetti M."/>
            <person name="Schuetze T."/>
            <person name="Sepcic K."/>
            <person name="Shelest E."/>
            <person name="Sherlock G."/>
            <person name="Sophianopoulou V."/>
            <person name="Squina F.M."/>
            <person name="Sun H."/>
            <person name="Susca A."/>
            <person name="Todd R.B."/>
            <person name="Tsang A."/>
            <person name="Unkles S.E."/>
            <person name="van de Wiele N."/>
            <person name="van Rossen-Uffink D."/>
            <person name="Oliveira J.V."/>
            <person name="Vesth T.C."/>
            <person name="Visser J."/>
            <person name="Yu J.-H."/>
            <person name="Zhou M."/>
            <person name="Andersen M.R."/>
            <person name="Archer D.B."/>
            <person name="Baker S.E."/>
            <person name="Benoit I."/>
            <person name="Brakhage A.A."/>
            <person name="Braus G.H."/>
            <person name="Fischer R."/>
            <person name="Frisvad J.C."/>
            <person name="Goldman G.H."/>
            <person name="Houbraken J."/>
            <person name="Oakley B."/>
            <person name="Pocsi I."/>
            <person name="Scazzocchio C."/>
            <person name="Seiboth B."/>
            <person name="vanKuyk P.A."/>
            <person name="Wortman J."/>
            <person name="Dyer P.S."/>
            <person name="Grigoriev I.V."/>
        </authorList>
    </citation>
    <scope>NUCLEOTIDE SEQUENCE [LARGE SCALE GENOMIC DNA]</scope>
    <source>
        <strain evidence="2">CBS 106.47</strain>
    </source>
</reference>
<dbReference type="VEuPathDB" id="FungiDB:ASPFODRAFT_53920"/>
<accession>A0A1M3T0B1</accession>
<protein>
    <submittedName>
        <fullName evidence="1">Uncharacterized protein</fullName>
    </submittedName>
</protein>
<dbReference type="Proteomes" id="UP000184063">
    <property type="component" value="Unassembled WGS sequence"/>
</dbReference>
<evidence type="ECO:0000313" key="2">
    <source>
        <dbReference type="Proteomes" id="UP000184063"/>
    </source>
</evidence>
<proteinExistence type="predicted"/>
<sequence length="77" mass="8666">MFTKDVPPCRYRAAEVQKYLWQYRNRPIGAVSDVVGFSRKPQRHSHLDIDVEETVSSFRSSGSPDYLCSTAISIASG</sequence>
<dbReference type="AlphaFoldDB" id="A0A1M3T0B1"/>
<organism evidence="1 2">
    <name type="scientific">Aspergillus luchuensis (strain CBS 106.47)</name>
    <dbReference type="NCBI Taxonomy" id="1137211"/>
    <lineage>
        <taxon>Eukaryota</taxon>
        <taxon>Fungi</taxon>
        <taxon>Dikarya</taxon>
        <taxon>Ascomycota</taxon>
        <taxon>Pezizomycotina</taxon>
        <taxon>Eurotiomycetes</taxon>
        <taxon>Eurotiomycetidae</taxon>
        <taxon>Eurotiales</taxon>
        <taxon>Aspergillaceae</taxon>
        <taxon>Aspergillus</taxon>
        <taxon>Aspergillus subgen. Circumdati</taxon>
    </lineage>
</organism>